<evidence type="ECO:0000256" key="6">
    <source>
        <dbReference type="ARBA" id="ARBA00022759"/>
    </source>
</evidence>
<dbReference type="STRING" id="1314778.A0A5C3NUG9"/>
<comment type="catalytic activity">
    <reaction evidence="1">
        <text>Endonucleolytic cleavage to 5'-phosphomonoester.</text>
        <dbReference type="EC" id="3.1.26.4"/>
    </reaction>
</comment>
<evidence type="ECO:0000256" key="1">
    <source>
        <dbReference type="ARBA" id="ARBA00000077"/>
    </source>
</evidence>
<dbReference type="PROSITE" id="PS50879">
    <property type="entry name" value="RNASE_H_1"/>
    <property type="match status" value="1"/>
</dbReference>
<evidence type="ECO:0000256" key="4">
    <source>
        <dbReference type="ARBA" id="ARBA00022722"/>
    </source>
</evidence>
<comment type="similarity">
    <text evidence="2">Belongs to the RNase H family.</text>
</comment>
<keyword evidence="6" id="KW-0255">Endonuclease</keyword>
<dbReference type="GO" id="GO:0043137">
    <property type="term" value="P:DNA replication, removal of RNA primer"/>
    <property type="evidence" value="ECO:0007669"/>
    <property type="project" value="TreeGrafter"/>
</dbReference>
<keyword evidence="7" id="KW-0378">Hydrolase</keyword>
<proteinExistence type="inferred from homology"/>
<gene>
    <name evidence="9" type="ORF">K466DRAFT_636368</name>
</gene>
<evidence type="ECO:0000313" key="9">
    <source>
        <dbReference type="EMBL" id="TFK80662.1"/>
    </source>
</evidence>
<dbReference type="SUPFAM" id="SSF53098">
    <property type="entry name" value="Ribonuclease H-like"/>
    <property type="match status" value="1"/>
</dbReference>
<evidence type="ECO:0000313" key="10">
    <source>
        <dbReference type="Proteomes" id="UP000308197"/>
    </source>
</evidence>
<dbReference type="InParanoid" id="A0A5C3NUG9"/>
<keyword evidence="5" id="KW-0479">Metal-binding</keyword>
<dbReference type="InterPro" id="IPR036397">
    <property type="entry name" value="RNaseH_sf"/>
</dbReference>
<dbReference type="GO" id="GO:0003676">
    <property type="term" value="F:nucleic acid binding"/>
    <property type="evidence" value="ECO:0007669"/>
    <property type="project" value="InterPro"/>
</dbReference>
<dbReference type="GO" id="GO:0004523">
    <property type="term" value="F:RNA-DNA hybrid ribonuclease activity"/>
    <property type="evidence" value="ECO:0007669"/>
    <property type="project" value="UniProtKB-EC"/>
</dbReference>
<dbReference type="CDD" id="cd09280">
    <property type="entry name" value="RNase_HI_eukaryote_like"/>
    <property type="match status" value="1"/>
</dbReference>
<sequence length="425" mass="48187">MATDGSCFKNGERDAKAGAGIFVKEHHPLNRSFRLPENIEQSNQTGEITATLLATMTAPKDVRVIQETDSKTTMDALTKWQQRHEDTGYIMQKNAILLQTVTARLRMRQGHTLFRWVKGHNGHIGNEAADKLAAIGAGKEKGEPLPLSIPLAFMVTGAKLQCMTQKLAYRAIRALEDKRTDPRPRTMANMDRIVSGLEACFDIKAHDTTIWSSLRSKHVSRPASQFMWMAIHDAYMIGTHWLRPNMSNEMRARAICAICGEQESMSHILFECKARGQELIWALLKNLWELTGAEWKEPCWGNTFGAACAVFKSDKGCRKTATEHLWCILSTETTHFIWKMRCERVIQKEGEEFTENEIANRFVSTLDGRLNLDRRTAARARTLGKKALKPHEVEQIWLPVINDKEHLPPRWVTDSGVLVGIKRGR</sequence>
<dbReference type="PANTHER" id="PTHR10642">
    <property type="entry name" value="RIBONUCLEASE H1"/>
    <property type="match status" value="1"/>
</dbReference>
<keyword evidence="10" id="KW-1185">Reference proteome</keyword>
<dbReference type="InterPro" id="IPR012337">
    <property type="entry name" value="RNaseH-like_sf"/>
</dbReference>
<evidence type="ECO:0000256" key="7">
    <source>
        <dbReference type="ARBA" id="ARBA00022801"/>
    </source>
</evidence>
<name>A0A5C3NUG9_9APHY</name>
<dbReference type="PANTHER" id="PTHR10642:SF26">
    <property type="entry name" value="RIBONUCLEASE H1"/>
    <property type="match status" value="1"/>
</dbReference>
<evidence type="ECO:0000256" key="2">
    <source>
        <dbReference type="ARBA" id="ARBA00005300"/>
    </source>
</evidence>
<evidence type="ECO:0000256" key="5">
    <source>
        <dbReference type="ARBA" id="ARBA00022723"/>
    </source>
</evidence>
<dbReference type="Gene3D" id="3.30.420.10">
    <property type="entry name" value="Ribonuclease H-like superfamily/Ribonuclease H"/>
    <property type="match status" value="1"/>
</dbReference>
<keyword evidence="4" id="KW-0540">Nuclease</keyword>
<dbReference type="Proteomes" id="UP000308197">
    <property type="component" value="Unassembled WGS sequence"/>
</dbReference>
<feature type="domain" description="RNase H type-1" evidence="8">
    <location>
        <begin position="1"/>
        <end position="138"/>
    </location>
</feature>
<dbReference type="EC" id="3.1.26.4" evidence="3"/>
<evidence type="ECO:0000259" key="8">
    <source>
        <dbReference type="PROSITE" id="PS50879"/>
    </source>
</evidence>
<dbReference type="InterPro" id="IPR002156">
    <property type="entry name" value="RNaseH_domain"/>
</dbReference>
<dbReference type="Pfam" id="PF00075">
    <property type="entry name" value="RNase_H"/>
    <property type="match status" value="1"/>
</dbReference>
<dbReference type="AlphaFoldDB" id="A0A5C3NUG9"/>
<reference evidence="9 10" key="1">
    <citation type="journal article" date="2019" name="Nat. Ecol. Evol.">
        <title>Megaphylogeny resolves global patterns of mushroom evolution.</title>
        <authorList>
            <person name="Varga T."/>
            <person name="Krizsan K."/>
            <person name="Foldi C."/>
            <person name="Dima B."/>
            <person name="Sanchez-Garcia M."/>
            <person name="Sanchez-Ramirez S."/>
            <person name="Szollosi G.J."/>
            <person name="Szarkandi J.G."/>
            <person name="Papp V."/>
            <person name="Albert L."/>
            <person name="Andreopoulos W."/>
            <person name="Angelini C."/>
            <person name="Antonin V."/>
            <person name="Barry K.W."/>
            <person name="Bougher N.L."/>
            <person name="Buchanan P."/>
            <person name="Buyck B."/>
            <person name="Bense V."/>
            <person name="Catcheside P."/>
            <person name="Chovatia M."/>
            <person name="Cooper J."/>
            <person name="Damon W."/>
            <person name="Desjardin D."/>
            <person name="Finy P."/>
            <person name="Geml J."/>
            <person name="Haridas S."/>
            <person name="Hughes K."/>
            <person name="Justo A."/>
            <person name="Karasinski D."/>
            <person name="Kautmanova I."/>
            <person name="Kiss B."/>
            <person name="Kocsube S."/>
            <person name="Kotiranta H."/>
            <person name="LaButti K.M."/>
            <person name="Lechner B.E."/>
            <person name="Liimatainen K."/>
            <person name="Lipzen A."/>
            <person name="Lukacs Z."/>
            <person name="Mihaltcheva S."/>
            <person name="Morgado L.N."/>
            <person name="Niskanen T."/>
            <person name="Noordeloos M.E."/>
            <person name="Ohm R.A."/>
            <person name="Ortiz-Santana B."/>
            <person name="Ovrebo C."/>
            <person name="Racz N."/>
            <person name="Riley R."/>
            <person name="Savchenko A."/>
            <person name="Shiryaev A."/>
            <person name="Soop K."/>
            <person name="Spirin V."/>
            <person name="Szebenyi C."/>
            <person name="Tomsovsky M."/>
            <person name="Tulloss R.E."/>
            <person name="Uehling J."/>
            <person name="Grigoriev I.V."/>
            <person name="Vagvolgyi C."/>
            <person name="Papp T."/>
            <person name="Martin F.M."/>
            <person name="Miettinen O."/>
            <person name="Hibbett D.S."/>
            <person name="Nagy L.G."/>
        </authorList>
    </citation>
    <scope>NUCLEOTIDE SEQUENCE [LARGE SCALE GENOMIC DNA]</scope>
    <source>
        <strain evidence="9 10">HHB13444</strain>
    </source>
</reference>
<dbReference type="EMBL" id="ML211730">
    <property type="protein sequence ID" value="TFK80662.1"/>
    <property type="molecule type" value="Genomic_DNA"/>
</dbReference>
<accession>A0A5C3NUG9</accession>
<dbReference type="InterPro" id="IPR050092">
    <property type="entry name" value="RNase_H"/>
</dbReference>
<protein>
    <recommendedName>
        <fullName evidence="3">ribonuclease H</fullName>
        <ecNumber evidence="3">3.1.26.4</ecNumber>
    </recommendedName>
</protein>
<dbReference type="GO" id="GO:0046872">
    <property type="term" value="F:metal ion binding"/>
    <property type="evidence" value="ECO:0007669"/>
    <property type="project" value="UniProtKB-KW"/>
</dbReference>
<evidence type="ECO:0000256" key="3">
    <source>
        <dbReference type="ARBA" id="ARBA00012180"/>
    </source>
</evidence>
<organism evidence="9 10">
    <name type="scientific">Polyporus arcularius HHB13444</name>
    <dbReference type="NCBI Taxonomy" id="1314778"/>
    <lineage>
        <taxon>Eukaryota</taxon>
        <taxon>Fungi</taxon>
        <taxon>Dikarya</taxon>
        <taxon>Basidiomycota</taxon>
        <taxon>Agaricomycotina</taxon>
        <taxon>Agaricomycetes</taxon>
        <taxon>Polyporales</taxon>
        <taxon>Polyporaceae</taxon>
        <taxon>Polyporus</taxon>
    </lineage>
</organism>